<accession>A0A1G9N4V7</accession>
<dbReference type="AlphaFoldDB" id="A0A1G9N4V7"/>
<dbReference type="EMBL" id="FNGY01000002">
    <property type="protein sequence ID" value="SDL81147.1"/>
    <property type="molecule type" value="Genomic_DNA"/>
</dbReference>
<sequence length="33" mass="3909">MANFGYKMNILTINYRFILVQADKDRAEKNDES</sequence>
<dbReference type="Proteomes" id="UP000183200">
    <property type="component" value="Unassembled WGS sequence"/>
</dbReference>
<reference evidence="2" key="1">
    <citation type="submission" date="2016-10" db="EMBL/GenBank/DDBJ databases">
        <authorList>
            <person name="Varghese N."/>
            <person name="Submissions S."/>
        </authorList>
    </citation>
    <scope>NUCLEOTIDE SEQUENCE [LARGE SCALE GENOMIC DNA]</scope>
    <source>
        <strain evidence="2">DSM 19110</strain>
    </source>
</reference>
<proteinExistence type="predicted"/>
<name>A0A1G9N4V7_9SPHI</name>
<evidence type="ECO:0000313" key="2">
    <source>
        <dbReference type="Proteomes" id="UP000183200"/>
    </source>
</evidence>
<protein>
    <submittedName>
        <fullName evidence="1">Uncharacterized protein</fullName>
    </submittedName>
</protein>
<gene>
    <name evidence="1" type="ORF">SAMN05421820_102207</name>
</gene>
<keyword evidence="2" id="KW-1185">Reference proteome</keyword>
<evidence type="ECO:0000313" key="1">
    <source>
        <dbReference type="EMBL" id="SDL81147.1"/>
    </source>
</evidence>
<organism evidence="1 2">
    <name type="scientific">Pedobacter steynii</name>
    <dbReference type="NCBI Taxonomy" id="430522"/>
    <lineage>
        <taxon>Bacteria</taxon>
        <taxon>Pseudomonadati</taxon>
        <taxon>Bacteroidota</taxon>
        <taxon>Sphingobacteriia</taxon>
        <taxon>Sphingobacteriales</taxon>
        <taxon>Sphingobacteriaceae</taxon>
        <taxon>Pedobacter</taxon>
    </lineage>
</organism>